<feature type="domain" description="DUF6385" evidence="4">
    <location>
        <begin position="202"/>
        <end position="278"/>
    </location>
</feature>
<accession>A0AA35CII0</accession>
<protein>
    <recommendedName>
        <fullName evidence="8">DNRLRE domain-containing protein</fullName>
    </recommendedName>
</protein>
<evidence type="ECO:0000313" key="7">
    <source>
        <dbReference type="Proteomes" id="UP001163687"/>
    </source>
</evidence>
<dbReference type="InterPro" id="IPR055372">
    <property type="entry name" value="CBM96"/>
</dbReference>
<dbReference type="InterPro" id="IPR045965">
    <property type="entry name" value="DUF6385"/>
</dbReference>
<evidence type="ECO:0000259" key="5">
    <source>
        <dbReference type="Pfam" id="PF24517"/>
    </source>
</evidence>
<dbReference type="KEGG" id="cmic:caldi_07770"/>
<proteinExistence type="predicted"/>
<keyword evidence="2" id="KW-0964">Secreted</keyword>
<dbReference type="GO" id="GO:0005576">
    <property type="term" value="C:extracellular region"/>
    <property type="evidence" value="ECO:0007669"/>
    <property type="project" value="UniProtKB-SubCell"/>
</dbReference>
<dbReference type="AlphaFoldDB" id="A0AA35CII0"/>
<dbReference type="RefSeq" id="WP_264843794.1">
    <property type="nucleotide sequence ID" value="NZ_AP025628.1"/>
</dbReference>
<reference evidence="6" key="1">
    <citation type="submission" date="2022-03" db="EMBL/GenBank/DDBJ databases">
        <title>Complete genome sequence of Caldinitratiruptor microaerophilus.</title>
        <authorList>
            <person name="Mukaiyama R."/>
            <person name="Nishiyama T."/>
            <person name="Ueda K."/>
        </authorList>
    </citation>
    <scope>NUCLEOTIDE SEQUENCE</scope>
    <source>
        <strain evidence="6">JCM 16183</strain>
    </source>
</reference>
<evidence type="ECO:0000256" key="3">
    <source>
        <dbReference type="ARBA" id="ARBA00022729"/>
    </source>
</evidence>
<dbReference type="Pfam" id="PF24517">
    <property type="entry name" value="CBM96"/>
    <property type="match status" value="1"/>
</dbReference>
<feature type="domain" description="Carbohydrate-binding module family 96" evidence="5">
    <location>
        <begin position="6"/>
        <end position="159"/>
    </location>
</feature>
<evidence type="ECO:0008006" key="8">
    <source>
        <dbReference type="Google" id="ProtNLM"/>
    </source>
</evidence>
<name>A0AA35CII0_9FIRM</name>
<dbReference type="NCBIfam" id="NF033679">
    <property type="entry name" value="DNRLRE_dom"/>
    <property type="match status" value="1"/>
</dbReference>
<dbReference type="Proteomes" id="UP001163687">
    <property type="component" value="Chromosome"/>
</dbReference>
<dbReference type="EMBL" id="AP025628">
    <property type="protein sequence ID" value="BDG59687.1"/>
    <property type="molecule type" value="Genomic_DNA"/>
</dbReference>
<organism evidence="6 7">
    <name type="scientific">Caldinitratiruptor microaerophilus</name>
    <dbReference type="NCBI Taxonomy" id="671077"/>
    <lineage>
        <taxon>Bacteria</taxon>
        <taxon>Bacillati</taxon>
        <taxon>Bacillota</taxon>
        <taxon>Clostridia</taxon>
        <taxon>Eubacteriales</taxon>
        <taxon>Symbiobacteriaceae</taxon>
        <taxon>Caldinitratiruptor</taxon>
    </lineage>
</organism>
<keyword evidence="3" id="KW-0732">Signal</keyword>
<evidence type="ECO:0000256" key="1">
    <source>
        <dbReference type="ARBA" id="ARBA00004613"/>
    </source>
</evidence>
<evidence type="ECO:0000313" key="6">
    <source>
        <dbReference type="EMBL" id="BDG59687.1"/>
    </source>
</evidence>
<evidence type="ECO:0000259" key="4">
    <source>
        <dbReference type="Pfam" id="PF19912"/>
    </source>
</evidence>
<sequence length="281" mass="29523">MPGTAVIPATQTTYVDSSQPSRSFPSTPTLLAGFLGGAVFRSLVRAPFPSAAIPAGATVLSATLDLFLTSSEQPAPPTPYAAYRLTSPWTEVGTAWSSQPGFDPVPVATLSFGSEAGLFKSWDVTGLVAAWQSGLLPNFGVMIRSGNETTDNVARFVSRFTPTPSLAPRFTVVFEVLPPPPPGVETVATGDTFAGSQVRAVGEFTTYTVWVNNTGGFAAVVRLELGPDGSHFLVDGAETVVAPDQLVALVPYRFAAFARVGYRSAVAGHPTTLEIRINTLE</sequence>
<comment type="subcellular location">
    <subcellularLocation>
        <location evidence="1">Secreted</location>
    </subcellularLocation>
</comment>
<keyword evidence="7" id="KW-1185">Reference proteome</keyword>
<evidence type="ECO:0000256" key="2">
    <source>
        <dbReference type="ARBA" id="ARBA00022525"/>
    </source>
</evidence>
<dbReference type="Pfam" id="PF19912">
    <property type="entry name" value="DUF6385"/>
    <property type="match status" value="1"/>
</dbReference>
<gene>
    <name evidence="6" type="ORF">caldi_07770</name>
</gene>